<dbReference type="Proteomes" id="UP001642487">
    <property type="component" value="Chromosome 5"/>
</dbReference>
<proteinExistence type="predicted"/>
<keyword evidence="2" id="KW-1185">Reference proteome</keyword>
<gene>
    <name evidence="1" type="ORF">CITCOLO1_LOCUS14485</name>
</gene>
<name>A0ABP0YUA4_9ROSI</name>
<accession>A0ABP0YUA4</accession>
<protein>
    <submittedName>
        <fullName evidence="1">Uncharacterized protein</fullName>
    </submittedName>
</protein>
<evidence type="ECO:0000313" key="2">
    <source>
        <dbReference type="Proteomes" id="UP001642487"/>
    </source>
</evidence>
<reference evidence="1 2" key="1">
    <citation type="submission" date="2024-03" db="EMBL/GenBank/DDBJ databases">
        <authorList>
            <person name="Gkanogiannis A."/>
            <person name="Becerra Lopez-Lavalle L."/>
        </authorList>
    </citation>
    <scope>NUCLEOTIDE SEQUENCE [LARGE SCALE GENOMIC DNA]</scope>
</reference>
<sequence>MVWRLNRSIFPPVGEGFSVQFSFFSLPFSPFSFFISPLNDRFPIGNLHLHLLRRISQLQLLPMDHL</sequence>
<evidence type="ECO:0000313" key="1">
    <source>
        <dbReference type="EMBL" id="CAK9322340.1"/>
    </source>
</evidence>
<organism evidence="1 2">
    <name type="scientific">Citrullus colocynthis</name>
    <name type="common">colocynth</name>
    <dbReference type="NCBI Taxonomy" id="252529"/>
    <lineage>
        <taxon>Eukaryota</taxon>
        <taxon>Viridiplantae</taxon>
        <taxon>Streptophyta</taxon>
        <taxon>Embryophyta</taxon>
        <taxon>Tracheophyta</taxon>
        <taxon>Spermatophyta</taxon>
        <taxon>Magnoliopsida</taxon>
        <taxon>eudicotyledons</taxon>
        <taxon>Gunneridae</taxon>
        <taxon>Pentapetalae</taxon>
        <taxon>rosids</taxon>
        <taxon>fabids</taxon>
        <taxon>Cucurbitales</taxon>
        <taxon>Cucurbitaceae</taxon>
        <taxon>Benincaseae</taxon>
        <taxon>Citrullus</taxon>
    </lineage>
</organism>
<dbReference type="EMBL" id="OZ021739">
    <property type="protein sequence ID" value="CAK9322340.1"/>
    <property type="molecule type" value="Genomic_DNA"/>
</dbReference>